<dbReference type="InParanoid" id="B9RIB4"/>
<dbReference type="AlphaFoldDB" id="B9RIB4"/>
<protein>
    <submittedName>
        <fullName evidence="2">Uncharacterized protein</fullName>
    </submittedName>
</protein>
<proteinExistence type="predicted"/>
<name>B9RIB4_RICCO</name>
<accession>B9RIB4</accession>
<dbReference type="EMBL" id="EQ973781">
    <property type="protein sequence ID" value="EEF48886.1"/>
    <property type="molecule type" value="Genomic_DNA"/>
</dbReference>
<evidence type="ECO:0000256" key="1">
    <source>
        <dbReference type="SAM" id="MobiDB-lite"/>
    </source>
</evidence>
<feature type="compositionally biased region" description="Polar residues" evidence="1">
    <location>
        <begin position="59"/>
        <end position="82"/>
    </location>
</feature>
<feature type="region of interest" description="Disordered" evidence="1">
    <location>
        <begin position="59"/>
        <end position="139"/>
    </location>
</feature>
<keyword evidence="3" id="KW-1185">Reference proteome</keyword>
<evidence type="ECO:0000313" key="3">
    <source>
        <dbReference type="Proteomes" id="UP000008311"/>
    </source>
</evidence>
<feature type="compositionally biased region" description="Acidic residues" evidence="1">
    <location>
        <begin position="108"/>
        <end position="127"/>
    </location>
</feature>
<sequence length="139" mass="15272">MSLDPDNVVSEQSSPEELTLVSIREMARKRTKQCCTSYAATNDTDDGNDEVIQSRQYFQAPTSTSSTRIYSKHQQPPATQKAISISGSNNSSGHVCKPKQPNAITGTNEEEVVEDSSEEEPSEDISDSVEISLQCNQRD</sequence>
<organism evidence="2 3">
    <name type="scientific">Ricinus communis</name>
    <name type="common">Castor bean</name>
    <dbReference type="NCBI Taxonomy" id="3988"/>
    <lineage>
        <taxon>Eukaryota</taxon>
        <taxon>Viridiplantae</taxon>
        <taxon>Streptophyta</taxon>
        <taxon>Embryophyta</taxon>
        <taxon>Tracheophyta</taxon>
        <taxon>Spermatophyta</taxon>
        <taxon>Magnoliopsida</taxon>
        <taxon>eudicotyledons</taxon>
        <taxon>Gunneridae</taxon>
        <taxon>Pentapetalae</taxon>
        <taxon>rosids</taxon>
        <taxon>fabids</taxon>
        <taxon>Malpighiales</taxon>
        <taxon>Euphorbiaceae</taxon>
        <taxon>Acalyphoideae</taxon>
        <taxon>Acalypheae</taxon>
        <taxon>Ricinus</taxon>
    </lineage>
</organism>
<dbReference type="Proteomes" id="UP000008311">
    <property type="component" value="Unassembled WGS sequence"/>
</dbReference>
<feature type="compositionally biased region" description="Low complexity" evidence="1">
    <location>
        <begin position="83"/>
        <end position="93"/>
    </location>
</feature>
<reference evidence="3" key="1">
    <citation type="journal article" date="2010" name="Nat. Biotechnol.">
        <title>Draft genome sequence of the oilseed species Ricinus communis.</title>
        <authorList>
            <person name="Chan A.P."/>
            <person name="Crabtree J."/>
            <person name="Zhao Q."/>
            <person name="Lorenzi H."/>
            <person name="Orvis J."/>
            <person name="Puiu D."/>
            <person name="Melake-Berhan A."/>
            <person name="Jones K.M."/>
            <person name="Redman J."/>
            <person name="Chen G."/>
            <person name="Cahoon E.B."/>
            <person name="Gedil M."/>
            <person name="Stanke M."/>
            <person name="Haas B.J."/>
            <person name="Wortman J.R."/>
            <person name="Fraser-Liggett C.M."/>
            <person name="Ravel J."/>
            <person name="Rabinowicz P.D."/>
        </authorList>
    </citation>
    <scope>NUCLEOTIDE SEQUENCE [LARGE SCALE GENOMIC DNA]</scope>
    <source>
        <strain evidence="3">cv. Hale</strain>
    </source>
</reference>
<evidence type="ECO:0000313" key="2">
    <source>
        <dbReference type="EMBL" id="EEF48886.1"/>
    </source>
</evidence>
<gene>
    <name evidence="2" type="ORF">RCOM_1577490</name>
</gene>